<evidence type="ECO:0000256" key="5">
    <source>
        <dbReference type="ARBA" id="ARBA00023242"/>
    </source>
</evidence>
<dbReference type="AlphaFoldDB" id="A0A085NLT7"/>
<reference evidence="9 10" key="1">
    <citation type="journal article" date="2014" name="Nat. Genet.">
        <title>Genome and transcriptome of the porcine whipworm Trichuris suis.</title>
        <authorList>
            <person name="Jex A.R."/>
            <person name="Nejsum P."/>
            <person name="Schwarz E.M."/>
            <person name="Hu L."/>
            <person name="Young N.D."/>
            <person name="Hall R.S."/>
            <person name="Korhonen P.K."/>
            <person name="Liao S."/>
            <person name="Thamsborg S."/>
            <person name="Xia J."/>
            <person name="Xu P."/>
            <person name="Wang S."/>
            <person name="Scheerlinck J.P."/>
            <person name="Hofmann A."/>
            <person name="Sternberg P.W."/>
            <person name="Wang J."/>
            <person name="Gasser R.B."/>
        </authorList>
    </citation>
    <scope>NUCLEOTIDE SEQUENCE [LARGE SCALE GENOMIC DNA]</scope>
    <source>
        <strain evidence="9">DCEP-RM93F</strain>
        <strain evidence="8">DCEP-RM93M</strain>
    </source>
</reference>
<evidence type="ECO:0000256" key="3">
    <source>
        <dbReference type="ARBA" id="ARBA00023054"/>
    </source>
</evidence>
<evidence type="ECO:0000256" key="6">
    <source>
        <dbReference type="SAM" id="MobiDB-lite"/>
    </source>
</evidence>
<evidence type="ECO:0000313" key="9">
    <source>
        <dbReference type="EMBL" id="KFD70433.1"/>
    </source>
</evidence>
<dbReference type="Proteomes" id="UP000030764">
    <property type="component" value="Unassembled WGS sequence"/>
</dbReference>
<keyword evidence="4" id="KW-0804">Transcription</keyword>
<dbReference type="EMBL" id="KL363257">
    <property type="protein sequence ID" value="KFD50167.1"/>
    <property type="molecule type" value="Genomic_DNA"/>
</dbReference>
<feature type="compositionally biased region" description="Polar residues" evidence="6">
    <location>
        <begin position="513"/>
        <end position="522"/>
    </location>
</feature>
<evidence type="ECO:0000256" key="2">
    <source>
        <dbReference type="ARBA" id="ARBA00023015"/>
    </source>
</evidence>
<feature type="domain" description="Transcriptional repressor p66 coiled-coil MBD2-interaction" evidence="7">
    <location>
        <begin position="262"/>
        <end position="296"/>
    </location>
</feature>
<evidence type="ECO:0000313" key="8">
    <source>
        <dbReference type="EMBL" id="KFD50167.1"/>
    </source>
</evidence>
<accession>A0A085NLT7</accession>
<dbReference type="EMBL" id="KL367488">
    <property type="protein sequence ID" value="KFD70433.1"/>
    <property type="molecule type" value="Genomic_DNA"/>
</dbReference>
<organism evidence="9">
    <name type="scientific">Trichuris suis</name>
    <name type="common">pig whipworm</name>
    <dbReference type="NCBI Taxonomy" id="68888"/>
    <lineage>
        <taxon>Eukaryota</taxon>
        <taxon>Metazoa</taxon>
        <taxon>Ecdysozoa</taxon>
        <taxon>Nematoda</taxon>
        <taxon>Enoplea</taxon>
        <taxon>Dorylaimia</taxon>
        <taxon>Trichinellida</taxon>
        <taxon>Trichuridae</taxon>
        <taxon>Trichuris</taxon>
    </lineage>
</organism>
<dbReference type="PANTHER" id="PTHR13455">
    <property type="entry name" value="TRANSCRIPTIONAL REPRESSOR P66-RELATED"/>
    <property type="match status" value="1"/>
</dbReference>
<dbReference type="Pfam" id="PF16563">
    <property type="entry name" value="P66_CC"/>
    <property type="match status" value="1"/>
</dbReference>
<evidence type="ECO:0000256" key="4">
    <source>
        <dbReference type="ARBA" id="ARBA00023163"/>
    </source>
</evidence>
<dbReference type="GO" id="GO:0016581">
    <property type="term" value="C:NuRD complex"/>
    <property type="evidence" value="ECO:0007669"/>
    <property type="project" value="TreeGrafter"/>
</dbReference>
<feature type="compositionally biased region" description="Low complexity" evidence="6">
    <location>
        <begin position="496"/>
        <end position="510"/>
    </location>
</feature>
<name>A0A085NLT7_9BILA</name>
<keyword evidence="2" id="KW-0805">Transcription regulation</keyword>
<protein>
    <recommendedName>
        <fullName evidence="7">Transcriptional repressor p66 coiled-coil MBD2-interaction domain-containing protein</fullName>
    </recommendedName>
</protein>
<sequence length="784" mass="85485">MGSYSPRWRPMVLMPRPRFSWALIRVNLGALGNVSYRSDNRLSILTDYDGLRLRTERNHSKWLSDSLQHIVSKERPEPAGLAMVEDPEVMDVALPEPESMACEESDGLEEPPDVTETIDQVVEATARDYFDAAKEKSPNSLRRSQRASARRAQERMRGEFKDMLEAEATTTVGLKRSKDDDSETASEFDSERLCAEHAKKRRLANDVCLDPGDSHFAIQEEMDGAVVILSDDSEVSSLKSEELEMIRKLHAKCKPFELTKDQQKQRLIMINELKAQLRVEEARLVIMKKMRLSQQLPAYSQLNHQSISSGRLHAYDVVNQDVQHYGGGRPPAYCPPVAAPNQMKGASVNSKIYADGHIGGTVNRGKLGAHANGGQAFAGKGGAVGMHAKSTVGHGPSMGHGSQSKSVMADVQTPAQRQAAAKLALRKQLEKTLLQIPPPKPPPPEMDFIPNPNQPDFICLVGLDEIVQRLQMVKDRHKQKEAAAPQQNGIVDKEGAAAASTETADADGASPTKPDSSPSYIQNKENVEYGVAPITCLPYRKSSLVSPFTCTQCNTDFTPYWKMQDGKIICEQCIRSNERKILKAEHTNRLKQAFVKALQQEQEIERQIQDGCFSFSSLSSTTEAPSVCAAHVTSPMVSSALHASPCKVNKIANSSAAVAVGGPNHIVGTDCVSDSLTTAMRNASVVAAAAGNMASAYNPLAGIPLGFSPQLMGVGWNPLLAGRFPAAAAAAAAVAAANLPAAWIQNLPRELLKHIQAQQRSAAAALQRQLFLDMMPQQRPQKWK</sequence>
<keyword evidence="5" id="KW-0539">Nucleus</keyword>
<proteinExistence type="predicted"/>
<feature type="region of interest" description="Disordered" evidence="6">
    <location>
        <begin position="477"/>
        <end position="522"/>
    </location>
</feature>
<evidence type="ECO:0000256" key="1">
    <source>
        <dbReference type="ARBA" id="ARBA00004123"/>
    </source>
</evidence>
<evidence type="ECO:0000259" key="7">
    <source>
        <dbReference type="Pfam" id="PF16563"/>
    </source>
</evidence>
<dbReference type="InterPro" id="IPR040386">
    <property type="entry name" value="P66"/>
</dbReference>
<evidence type="ECO:0000313" key="10">
    <source>
        <dbReference type="Proteomes" id="UP000030764"/>
    </source>
</evidence>
<dbReference type="InterPro" id="IPR032346">
    <property type="entry name" value="P66_CC"/>
</dbReference>
<keyword evidence="10" id="KW-1185">Reference proteome</keyword>
<dbReference type="Gene3D" id="6.10.250.1650">
    <property type="match status" value="1"/>
</dbReference>
<keyword evidence="3" id="KW-0175">Coiled coil</keyword>
<dbReference type="Proteomes" id="UP000030758">
    <property type="component" value="Unassembled WGS sequence"/>
</dbReference>
<gene>
    <name evidence="8" type="ORF">M513_08912</name>
    <name evidence="9" type="ORF">M514_08912</name>
</gene>
<dbReference type="GO" id="GO:0000122">
    <property type="term" value="P:negative regulation of transcription by RNA polymerase II"/>
    <property type="evidence" value="ECO:0007669"/>
    <property type="project" value="InterPro"/>
</dbReference>
<dbReference type="PANTHER" id="PTHR13455:SF7">
    <property type="entry name" value="SIMJANG, ISOFORM E"/>
    <property type="match status" value="1"/>
</dbReference>
<comment type="subcellular location">
    <subcellularLocation>
        <location evidence="1">Nucleus</location>
    </subcellularLocation>
</comment>